<dbReference type="EMBL" id="BMWW01000007">
    <property type="protein sequence ID" value="GGZ02126.1"/>
    <property type="molecule type" value="Genomic_DNA"/>
</dbReference>
<organism evidence="1 4">
    <name type="scientific">Pseudoduganella plicata</name>
    <dbReference type="NCBI Taxonomy" id="321984"/>
    <lineage>
        <taxon>Bacteria</taxon>
        <taxon>Pseudomonadati</taxon>
        <taxon>Pseudomonadota</taxon>
        <taxon>Betaproteobacteria</taxon>
        <taxon>Burkholderiales</taxon>
        <taxon>Oxalobacteraceae</taxon>
        <taxon>Telluria group</taxon>
        <taxon>Pseudoduganella</taxon>
    </lineage>
</organism>
<dbReference type="OrthoDB" id="2601310at2"/>
<name>A0A4P7BAM3_9BURK</name>
<keyword evidence="3" id="KW-1185">Reference proteome</keyword>
<dbReference type="EMBL" id="CP038026">
    <property type="protein sequence ID" value="QBQ35484.1"/>
    <property type="molecule type" value="Genomic_DNA"/>
</dbReference>
<protein>
    <recommendedName>
        <fullName evidence="5">HEAT repeat domain-containing protein</fullName>
    </recommendedName>
</protein>
<dbReference type="RefSeq" id="WP_134383723.1">
    <property type="nucleotide sequence ID" value="NZ_BMWW01000007.1"/>
</dbReference>
<reference evidence="2 3" key="2">
    <citation type="submission" date="2019-03" db="EMBL/GenBank/DDBJ databases">
        <title>Draft Genome Sequences of Six Type Strains of the Genus Massilia.</title>
        <authorList>
            <person name="Miess H."/>
            <person name="Frediansyhah A."/>
            <person name="Gross H."/>
        </authorList>
    </citation>
    <scope>NUCLEOTIDE SEQUENCE [LARGE SCALE GENOMIC DNA]</scope>
    <source>
        <strain evidence="2 3">DSM 17505</strain>
    </source>
</reference>
<dbReference type="AlphaFoldDB" id="A0A4P7BAM3"/>
<gene>
    <name evidence="2" type="ORF">E1742_04365</name>
    <name evidence="1" type="ORF">GCM10007388_39890</name>
</gene>
<dbReference type="Proteomes" id="UP000294359">
    <property type="component" value="Chromosome"/>
</dbReference>
<accession>A0A4P7BAM3</accession>
<evidence type="ECO:0000313" key="4">
    <source>
        <dbReference type="Proteomes" id="UP000619512"/>
    </source>
</evidence>
<evidence type="ECO:0000313" key="2">
    <source>
        <dbReference type="EMBL" id="QBQ35484.1"/>
    </source>
</evidence>
<sequence length="145" mass="15998">MHSEKTSPLHPNALEAMSIEPEDFDEASNALMELERRDKQRAAAVSLRILEGDTGDVFYRAFAFEVLYCAALDDAVSYIEAHAATAEVYVLGAMIDAMTEDSNASADQKTIQRAATLLKKALKVRSPPEIVSISEKISRFEEAYP</sequence>
<proteinExistence type="predicted"/>
<reference evidence="1" key="1">
    <citation type="journal article" date="2014" name="Int. J. Syst. Evol. Microbiol.">
        <title>Complete genome sequence of Corynebacterium casei LMG S-19264T (=DSM 44701T), isolated from a smear-ripened cheese.</title>
        <authorList>
            <consortium name="US DOE Joint Genome Institute (JGI-PGF)"/>
            <person name="Walter F."/>
            <person name="Albersmeier A."/>
            <person name="Kalinowski J."/>
            <person name="Ruckert C."/>
        </authorList>
    </citation>
    <scope>NUCLEOTIDE SEQUENCE</scope>
    <source>
        <strain evidence="1">KCTC 12344</strain>
    </source>
</reference>
<evidence type="ECO:0000313" key="1">
    <source>
        <dbReference type="EMBL" id="GGZ02126.1"/>
    </source>
</evidence>
<reference evidence="1" key="3">
    <citation type="submission" date="2022-12" db="EMBL/GenBank/DDBJ databases">
        <authorList>
            <person name="Sun Q."/>
            <person name="Kim S."/>
        </authorList>
    </citation>
    <scope>NUCLEOTIDE SEQUENCE</scope>
    <source>
        <strain evidence="1">KCTC 12344</strain>
    </source>
</reference>
<dbReference type="Proteomes" id="UP000619512">
    <property type="component" value="Unassembled WGS sequence"/>
</dbReference>
<evidence type="ECO:0008006" key="5">
    <source>
        <dbReference type="Google" id="ProtNLM"/>
    </source>
</evidence>
<evidence type="ECO:0000313" key="3">
    <source>
        <dbReference type="Proteomes" id="UP000294359"/>
    </source>
</evidence>